<keyword evidence="3 7" id="KW-0240">DNA-directed RNA polymerase</keyword>
<feature type="domain" description="RPA43 OB" evidence="9">
    <location>
        <begin position="165"/>
        <end position="283"/>
    </location>
</feature>
<comment type="similarity">
    <text evidence="2">Belongs to the eukaryotic RPA43 RNA polymerase subunit family.</text>
</comment>
<evidence type="ECO:0000256" key="4">
    <source>
        <dbReference type="ARBA" id="ARBA00022553"/>
    </source>
</evidence>
<feature type="region of interest" description="Disordered" evidence="8">
    <location>
        <begin position="214"/>
        <end position="244"/>
    </location>
</feature>
<organism evidence="10 11">
    <name type="scientific">Heterodermia speciosa</name>
    <dbReference type="NCBI Taxonomy" id="116794"/>
    <lineage>
        <taxon>Eukaryota</taxon>
        <taxon>Fungi</taxon>
        <taxon>Dikarya</taxon>
        <taxon>Ascomycota</taxon>
        <taxon>Pezizomycotina</taxon>
        <taxon>Lecanoromycetes</taxon>
        <taxon>OSLEUM clade</taxon>
        <taxon>Lecanoromycetidae</taxon>
        <taxon>Caliciales</taxon>
        <taxon>Physciaceae</taxon>
        <taxon>Heterodermia</taxon>
    </lineage>
</organism>
<dbReference type="EMBL" id="CAJPDS010000012">
    <property type="protein sequence ID" value="CAF9912923.1"/>
    <property type="molecule type" value="Genomic_DNA"/>
</dbReference>
<comment type="function">
    <text evidence="7">DNA-dependent RNA polymerase which catalyzes the transcription of DNA into RNA using the four ribonucleoside triphosphates as substrates.</text>
</comment>
<evidence type="ECO:0000256" key="1">
    <source>
        <dbReference type="ARBA" id="ARBA00004604"/>
    </source>
</evidence>
<dbReference type="AlphaFoldDB" id="A0A8H3IC33"/>
<accession>A0A8H3IC33</accession>
<evidence type="ECO:0000313" key="10">
    <source>
        <dbReference type="EMBL" id="CAF9912923.1"/>
    </source>
</evidence>
<name>A0A8H3IC33_9LECA</name>
<evidence type="ECO:0000313" key="11">
    <source>
        <dbReference type="Proteomes" id="UP000664521"/>
    </source>
</evidence>
<dbReference type="GO" id="GO:0006361">
    <property type="term" value="P:transcription initiation at RNA polymerase I promoter"/>
    <property type="evidence" value="ECO:0007669"/>
    <property type="project" value="UniProtKB-ARBA"/>
</dbReference>
<keyword evidence="4" id="KW-0597">Phosphoprotein</keyword>
<comment type="caution">
    <text evidence="10">The sequence shown here is derived from an EMBL/GenBank/DDBJ whole genome shotgun (WGS) entry which is preliminary data.</text>
</comment>
<reference evidence="10" key="1">
    <citation type="submission" date="2021-03" db="EMBL/GenBank/DDBJ databases">
        <authorList>
            <person name="Tagirdzhanova G."/>
        </authorList>
    </citation>
    <scope>NUCLEOTIDE SEQUENCE</scope>
</reference>
<dbReference type="InterPro" id="IPR036898">
    <property type="entry name" value="RNA_pol_Rpb7-like_N_sf"/>
</dbReference>
<feature type="compositionally biased region" description="Polar residues" evidence="8">
    <location>
        <begin position="55"/>
        <end position="71"/>
    </location>
</feature>
<dbReference type="OrthoDB" id="10250504at2759"/>
<dbReference type="CDD" id="cd04328">
    <property type="entry name" value="RNAP_I_Rpa43_N"/>
    <property type="match status" value="1"/>
</dbReference>
<evidence type="ECO:0000259" key="9">
    <source>
        <dbReference type="Pfam" id="PF17875"/>
    </source>
</evidence>
<gene>
    <name evidence="10" type="ORF">HETSPECPRED_001247</name>
</gene>
<dbReference type="Proteomes" id="UP000664521">
    <property type="component" value="Unassembled WGS sequence"/>
</dbReference>
<dbReference type="GO" id="GO:0006362">
    <property type="term" value="P:transcription elongation by RNA polymerase I"/>
    <property type="evidence" value="ECO:0007669"/>
    <property type="project" value="UniProtKB-ARBA"/>
</dbReference>
<dbReference type="FunFam" id="3.30.1490.120:FF:000004">
    <property type="entry name" value="RNA polymerase I subunit Rpa43"/>
    <property type="match status" value="1"/>
</dbReference>
<dbReference type="InterPro" id="IPR041178">
    <property type="entry name" value="RPA43_OB"/>
</dbReference>
<sequence>MSVQFDGAASPVAIRLEKIKEKESRKRDKKRKRTEQHPDQTSPHKKHQPRKNVQDSKTTSQTSQAPQTVETSPFFEQTSSFYLPLSPICQQYPLQGLCAEHLSPLILTYYPPLDGVVLSYSNAKLSTGSPGCSEDDVEGPVLAQSVDEYSVSYIWVTADFLVFRPRRGCRIEGWINLQSEGNIGLVCYNFFSVSIERKRLPKEWKWIRGGTGRFGARKSKQSEPSGKQAEMPQTNGFGDEDGYFEDGDGNKVEGALTFTVKNMEASRISDREPAHVSIEGTLLSNAEEEELREQDSNHVQGKLVKRSGAGKDGGYTMAGALYNGYVDNDSDIERTPKLKHRLAY</sequence>
<dbReference type="Gene3D" id="2.40.50.1060">
    <property type="match status" value="1"/>
</dbReference>
<evidence type="ECO:0000256" key="8">
    <source>
        <dbReference type="SAM" id="MobiDB-lite"/>
    </source>
</evidence>
<keyword evidence="11" id="KW-1185">Reference proteome</keyword>
<dbReference type="PANTHER" id="PTHR12709:SF5">
    <property type="entry name" value="DNA-DIRECTED RNA POLYMERASE I SUBUNIT RPA43"/>
    <property type="match status" value="1"/>
</dbReference>
<dbReference type="Gene3D" id="3.30.1490.120">
    <property type="entry name" value="RNA polymerase Rpb7-like, N-terminal domain"/>
    <property type="match status" value="1"/>
</dbReference>
<feature type="compositionally biased region" description="Basic and acidic residues" evidence="8">
    <location>
        <begin position="15"/>
        <end position="26"/>
    </location>
</feature>
<evidence type="ECO:0000256" key="3">
    <source>
        <dbReference type="ARBA" id="ARBA00022478"/>
    </source>
</evidence>
<evidence type="ECO:0000256" key="6">
    <source>
        <dbReference type="ARBA" id="ARBA00023242"/>
    </source>
</evidence>
<dbReference type="Pfam" id="PF17875">
    <property type="entry name" value="RPA43_OB"/>
    <property type="match status" value="1"/>
</dbReference>
<evidence type="ECO:0000256" key="2">
    <source>
        <dbReference type="ARBA" id="ARBA00005930"/>
    </source>
</evidence>
<dbReference type="InterPro" id="IPR041901">
    <property type="entry name" value="RNAP_I_Rpa43_N"/>
</dbReference>
<dbReference type="InterPro" id="IPR045113">
    <property type="entry name" value="Rpb7-like"/>
</dbReference>
<comment type="subcellular location">
    <subcellularLocation>
        <location evidence="1">Nucleus</location>
        <location evidence="1">Nucleolus</location>
    </subcellularLocation>
</comment>
<keyword evidence="5 7" id="KW-0804">Transcription</keyword>
<evidence type="ECO:0000256" key="5">
    <source>
        <dbReference type="ARBA" id="ARBA00023163"/>
    </source>
</evidence>
<dbReference type="GO" id="GO:0005736">
    <property type="term" value="C:RNA polymerase I complex"/>
    <property type="evidence" value="ECO:0007669"/>
    <property type="project" value="TreeGrafter"/>
</dbReference>
<feature type="region of interest" description="Disordered" evidence="8">
    <location>
        <begin position="1"/>
        <end position="71"/>
    </location>
</feature>
<keyword evidence="6 7" id="KW-0539">Nucleus</keyword>
<evidence type="ECO:0000256" key="7">
    <source>
        <dbReference type="RuleBase" id="RU369086"/>
    </source>
</evidence>
<protein>
    <recommendedName>
        <fullName evidence="7">DNA-directed RNA polymerase subunit</fullName>
    </recommendedName>
</protein>
<dbReference type="PANTHER" id="PTHR12709">
    <property type="entry name" value="DNA-DIRECTED RNA POLYMERASE II, III"/>
    <property type="match status" value="1"/>
</dbReference>
<proteinExistence type="inferred from homology"/>